<protein>
    <submittedName>
        <fullName evidence="1">Uncharacterized protein</fullName>
    </submittedName>
</protein>
<name>A0A1A3N8T1_MYCAS</name>
<comment type="caution">
    <text evidence="1">The sequence shown here is derived from an EMBL/GenBank/DDBJ whole genome shotgun (WGS) entry which is preliminary data.</text>
</comment>
<dbReference type="AlphaFoldDB" id="A0A1A3N8T1"/>
<organism evidence="1 2">
    <name type="scientific">Mycobacterium asiaticum</name>
    <dbReference type="NCBI Taxonomy" id="1790"/>
    <lineage>
        <taxon>Bacteria</taxon>
        <taxon>Bacillati</taxon>
        <taxon>Actinomycetota</taxon>
        <taxon>Actinomycetes</taxon>
        <taxon>Mycobacteriales</taxon>
        <taxon>Mycobacteriaceae</taxon>
        <taxon>Mycobacterium</taxon>
    </lineage>
</organism>
<accession>A0A1A3N8T1</accession>
<reference evidence="1 2" key="1">
    <citation type="submission" date="2016-06" db="EMBL/GenBank/DDBJ databases">
        <authorList>
            <person name="Kjaerup R.B."/>
            <person name="Dalgaard T.S."/>
            <person name="Juul-Madsen H.R."/>
        </authorList>
    </citation>
    <scope>NUCLEOTIDE SEQUENCE [LARGE SCALE GENOMIC DNA]</scope>
    <source>
        <strain evidence="1 2">1245335.1</strain>
    </source>
</reference>
<sequence>MDCALPTPAELPDWAAVLQELALIAASSCLALRCELAEAVHGFAAAAVHAGLRLRSAVLTVLTVQ</sequence>
<proteinExistence type="predicted"/>
<evidence type="ECO:0000313" key="1">
    <source>
        <dbReference type="EMBL" id="OBK18196.1"/>
    </source>
</evidence>
<dbReference type="EMBL" id="LZLR01000173">
    <property type="protein sequence ID" value="OBK18196.1"/>
    <property type="molecule type" value="Genomic_DNA"/>
</dbReference>
<gene>
    <name evidence="1" type="ORF">A5635_02865</name>
</gene>
<dbReference type="Proteomes" id="UP000093819">
    <property type="component" value="Unassembled WGS sequence"/>
</dbReference>
<evidence type="ECO:0000313" key="2">
    <source>
        <dbReference type="Proteomes" id="UP000093819"/>
    </source>
</evidence>